<gene>
    <name evidence="1" type="ORF">LWI28_017581</name>
</gene>
<evidence type="ECO:0000313" key="1">
    <source>
        <dbReference type="EMBL" id="KAI9198534.1"/>
    </source>
</evidence>
<protein>
    <recommendedName>
        <fullName evidence="3">RNase H type-1 domain-containing protein</fullName>
    </recommendedName>
</protein>
<comment type="caution">
    <text evidence="1">The sequence shown here is derived from an EMBL/GenBank/DDBJ whole genome shotgun (WGS) entry which is preliminary data.</text>
</comment>
<reference evidence="1 2" key="1">
    <citation type="journal article" date="2022" name="Plant J.">
        <title>Strategies of tolerance reflected in two North American maple genomes.</title>
        <authorList>
            <person name="McEvoy S.L."/>
            <person name="Sezen U.U."/>
            <person name="Trouern-Trend A."/>
            <person name="McMahon S.M."/>
            <person name="Schaberg P.G."/>
            <person name="Yang J."/>
            <person name="Wegrzyn J.L."/>
            <person name="Swenson N.G."/>
        </authorList>
    </citation>
    <scope>NUCLEOTIDE SEQUENCE [LARGE SCALE GENOMIC DNA]</scope>
    <source>
        <strain evidence="1">91603</strain>
    </source>
</reference>
<proteinExistence type="predicted"/>
<accession>A0AAD5JRG6</accession>
<name>A0AAD5JRG6_ACENE</name>
<dbReference type="PANTHER" id="PTHR47723:SF21">
    <property type="entry name" value="POLYNUCLEOTIDYL TRANSFERASE, RIBONUCLEASE H-LIKE SUPERFAMILY PROTEIN"/>
    <property type="match status" value="1"/>
</dbReference>
<keyword evidence="2" id="KW-1185">Reference proteome</keyword>
<sequence length="169" mass="18360">MLDRQPVARKNIQDWLPPPPDCLKLNTGIASRRNSKSFAFAAVVKDDKGKVIVARSKTMSGSFCFVTRNFLALRGGLLLAEFYNIQVKIAEVDSLNIVSVLNSSAGYLGDASFIVNDIKILFSEVGIGKCQASPKSGSSLSLNLASLPLSSSKKLLWLDNSPFCMPFML</sequence>
<dbReference type="EMBL" id="JAJSOW010000002">
    <property type="protein sequence ID" value="KAI9198534.1"/>
    <property type="molecule type" value="Genomic_DNA"/>
</dbReference>
<evidence type="ECO:0000313" key="2">
    <source>
        <dbReference type="Proteomes" id="UP001064489"/>
    </source>
</evidence>
<dbReference type="Proteomes" id="UP001064489">
    <property type="component" value="Chromosome 13"/>
</dbReference>
<dbReference type="PANTHER" id="PTHR47723">
    <property type="entry name" value="OS05G0353850 PROTEIN"/>
    <property type="match status" value="1"/>
</dbReference>
<dbReference type="InterPro" id="IPR053151">
    <property type="entry name" value="RNase_H-like"/>
</dbReference>
<dbReference type="AlphaFoldDB" id="A0AAD5JRG6"/>
<organism evidence="1 2">
    <name type="scientific">Acer negundo</name>
    <name type="common">Box elder</name>
    <dbReference type="NCBI Taxonomy" id="4023"/>
    <lineage>
        <taxon>Eukaryota</taxon>
        <taxon>Viridiplantae</taxon>
        <taxon>Streptophyta</taxon>
        <taxon>Embryophyta</taxon>
        <taxon>Tracheophyta</taxon>
        <taxon>Spermatophyta</taxon>
        <taxon>Magnoliopsida</taxon>
        <taxon>eudicotyledons</taxon>
        <taxon>Gunneridae</taxon>
        <taxon>Pentapetalae</taxon>
        <taxon>rosids</taxon>
        <taxon>malvids</taxon>
        <taxon>Sapindales</taxon>
        <taxon>Sapindaceae</taxon>
        <taxon>Hippocastanoideae</taxon>
        <taxon>Acereae</taxon>
        <taxon>Acer</taxon>
    </lineage>
</organism>
<evidence type="ECO:0008006" key="3">
    <source>
        <dbReference type="Google" id="ProtNLM"/>
    </source>
</evidence>